<feature type="compositionally biased region" description="Low complexity" evidence="1">
    <location>
        <begin position="13"/>
        <end position="27"/>
    </location>
</feature>
<sequence length="91" mass="9503">MPVGSGSIKRAAKAAGAAKETAAQETAQTKKAEAAAQETEVQKTAQTKKPALKKEGTRTARTAEGEKNDGEGKGAEQKIYGITDELPVYLL</sequence>
<evidence type="ECO:0000256" key="1">
    <source>
        <dbReference type="SAM" id="MobiDB-lite"/>
    </source>
</evidence>
<evidence type="ECO:0000313" key="2">
    <source>
        <dbReference type="EMBL" id="HIW81176.1"/>
    </source>
</evidence>
<feature type="compositionally biased region" description="Low complexity" evidence="1">
    <location>
        <begin position="34"/>
        <end position="49"/>
    </location>
</feature>
<evidence type="ECO:0000313" key="3">
    <source>
        <dbReference type="Proteomes" id="UP000824265"/>
    </source>
</evidence>
<dbReference type="Proteomes" id="UP000824265">
    <property type="component" value="Unassembled WGS sequence"/>
</dbReference>
<reference evidence="2" key="1">
    <citation type="journal article" date="2021" name="PeerJ">
        <title>Extensive microbial diversity within the chicken gut microbiome revealed by metagenomics and culture.</title>
        <authorList>
            <person name="Gilroy R."/>
            <person name="Ravi A."/>
            <person name="Getino M."/>
            <person name="Pursley I."/>
            <person name="Horton D.L."/>
            <person name="Alikhan N.F."/>
            <person name="Baker D."/>
            <person name="Gharbi K."/>
            <person name="Hall N."/>
            <person name="Watson M."/>
            <person name="Adriaenssens E.M."/>
            <person name="Foster-Nyarko E."/>
            <person name="Jarju S."/>
            <person name="Secka A."/>
            <person name="Antonio M."/>
            <person name="Oren A."/>
            <person name="Chaudhuri R.R."/>
            <person name="La Ragione R."/>
            <person name="Hildebrand F."/>
            <person name="Pallen M.J."/>
        </authorList>
    </citation>
    <scope>NUCLEOTIDE SEQUENCE</scope>
    <source>
        <strain evidence="2">CHK195-6426</strain>
    </source>
</reference>
<comment type="caution">
    <text evidence="2">The sequence shown here is derived from an EMBL/GenBank/DDBJ whole genome shotgun (WGS) entry which is preliminary data.</text>
</comment>
<proteinExistence type="predicted"/>
<dbReference type="EMBL" id="DXGH01000036">
    <property type="protein sequence ID" value="HIW81176.1"/>
    <property type="molecule type" value="Genomic_DNA"/>
</dbReference>
<reference evidence="2" key="2">
    <citation type="submission" date="2021-04" db="EMBL/GenBank/DDBJ databases">
        <authorList>
            <person name="Gilroy R."/>
        </authorList>
    </citation>
    <scope>NUCLEOTIDE SEQUENCE</scope>
    <source>
        <strain evidence="2">CHK195-6426</strain>
    </source>
</reference>
<organism evidence="2 3">
    <name type="scientific">Candidatus Acetatifactor stercoripullorum</name>
    <dbReference type="NCBI Taxonomy" id="2838414"/>
    <lineage>
        <taxon>Bacteria</taxon>
        <taxon>Bacillati</taxon>
        <taxon>Bacillota</taxon>
        <taxon>Clostridia</taxon>
        <taxon>Lachnospirales</taxon>
        <taxon>Lachnospiraceae</taxon>
        <taxon>Acetatifactor</taxon>
    </lineage>
</organism>
<feature type="region of interest" description="Disordered" evidence="1">
    <location>
        <begin position="1"/>
        <end position="91"/>
    </location>
</feature>
<dbReference type="AlphaFoldDB" id="A0A9D1R704"/>
<gene>
    <name evidence="2" type="ORF">H9742_06540</name>
</gene>
<name>A0A9D1R704_9FIRM</name>
<feature type="compositionally biased region" description="Basic and acidic residues" evidence="1">
    <location>
        <begin position="52"/>
        <end position="76"/>
    </location>
</feature>
<accession>A0A9D1R704</accession>
<protein>
    <submittedName>
        <fullName evidence="2">Uncharacterized protein</fullName>
    </submittedName>
</protein>